<organism evidence="1 2">
    <name type="scientific">Smallanthus sonchifolius</name>
    <dbReference type="NCBI Taxonomy" id="185202"/>
    <lineage>
        <taxon>Eukaryota</taxon>
        <taxon>Viridiplantae</taxon>
        <taxon>Streptophyta</taxon>
        <taxon>Embryophyta</taxon>
        <taxon>Tracheophyta</taxon>
        <taxon>Spermatophyta</taxon>
        <taxon>Magnoliopsida</taxon>
        <taxon>eudicotyledons</taxon>
        <taxon>Gunneridae</taxon>
        <taxon>Pentapetalae</taxon>
        <taxon>asterids</taxon>
        <taxon>campanulids</taxon>
        <taxon>Asterales</taxon>
        <taxon>Asteraceae</taxon>
        <taxon>Asteroideae</taxon>
        <taxon>Heliantheae alliance</taxon>
        <taxon>Millerieae</taxon>
        <taxon>Smallanthus</taxon>
    </lineage>
</organism>
<sequence>MLLLQSTAHQESFIDSSDIQFSLEINKKVTSIFQGVRAASSLPRYFSIVLYSLQLGSTSVTSTFVNPDIDQLPHLLNK</sequence>
<proteinExistence type="predicted"/>
<gene>
    <name evidence="1" type="ORF">L1987_39764</name>
</gene>
<dbReference type="EMBL" id="CM042029">
    <property type="protein sequence ID" value="KAI3797074.1"/>
    <property type="molecule type" value="Genomic_DNA"/>
</dbReference>
<accession>A0ACB9HMX4</accession>
<reference evidence="2" key="1">
    <citation type="journal article" date="2022" name="Mol. Ecol. Resour.">
        <title>The genomes of chicory, endive, great burdock and yacon provide insights into Asteraceae palaeo-polyploidization history and plant inulin production.</title>
        <authorList>
            <person name="Fan W."/>
            <person name="Wang S."/>
            <person name="Wang H."/>
            <person name="Wang A."/>
            <person name="Jiang F."/>
            <person name="Liu H."/>
            <person name="Zhao H."/>
            <person name="Xu D."/>
            <person name="Zhang Y."/>
        </authorList>
    </citation>
    <scope>NUCLEOTIDE SEQUENCE [LARGE SCALE GENOMIC DNA]</scope>
    <source>
        <strain evidence="2">cv. Yunnan</strain>
    </source>
</reference>
<keyword evidence="2" id="KW-1185">Reference proteome</keyword>
<protein>
    <submittedName>
        <fullName evidence="1">Uncharacterized protein</fullName>
    </submittedName>
</protein>
<evidence type="ECO:0000313" key="1">
    <source>
        <dbReference type="EMBL" id="KAI3797074.1"/>
    </source>
</evidence>
<evidence type="ECO:0000313" key="2">
    <source>
        <dbReference type="Proteomes" id="UP001056120"/>
    </source>
</evidence>
<name>A0ACB9HMX4_9ASTR</name>
<comment type="caution">
    <text evidence="1">The sequence shown here is derived from an EMBL/GenBank/DDBJ whole genome shotgun (WGS) entry which is preliminary data.</text>
</comment>
<reference evidence="1 2" key="2">
    <citation type="journal article" date="2022" name="Mol. Ecol. Resour.">
        <title>The genomes of chicory, endive, great burdock and yacon provide insights into Asteraceae paleo-polyploidization history and plant inulin production.</title>
        <authorList>
            <person name="Fan W."/>
            <person name="Wang S."/>
            <person name="Wang H."/>
            <person name="Wang A."/>
            <person name="Jiang F."/>
            <person name="Liu H."/>
            <person name="Zhao H."/>
            <person name="Xu D."/>
            <person name="Zhang Y."/>
        </authorList>
    </citation>
    <scope>NUCLEOTIDE SEQUENCE [LARGE SCALE GENOMIC DNA]</scope>
    <source>
        <strain evidence="2">cv. Yunnan</strain>
        <tissue evidence="1">Leaves</tissue>
    </source>
</reference>
<dbReference type="Proteomes" id="UP001056120">
    <property type="component" value="Linkage Group LG12"/>
</dbReference>